<proteinExistence type="predicted"/>
<name>A0AAD8EEW2_DIPPU</name>
<sequence>MLEQRNLARVDSYLRTGRTLFRTMHKAELYSSSHGLQKRDAAHALTEYLDHMTWRPGDRVLDVGCGPGFVTAQELMPRLPQDFAILVGTDVSHAMVQHATSTYVQPKLKFAHLDISSTHIDKELWEPGFDKIFSFYCLHWIPDQRTAVNNIYHLLRPAGEALVLLMAKCPVFNVYTAQSNKPKWQQYMKDASRYISPYHQLKDPKSEFINIVEDVGFHVVDCDCRQNKFNYGTLERLKDAIKAVNPFMDRIPEELQEEYLNDCLSEARRIKCTESNNNVEEVTTVSYDIIVAHIKKP</sequence>
<feature type="domain" description="Methyltransferase type 12" evidence="1">
    <location>
        <begin position="61"/>
        <end position="159"/>
    </location>
</feature>
<dbReference type="SUPFAM" id="SSF53335">
    <property type="entry name" value="S-adenosyl-L-methionine-dependent methyltransferases"/>
    <property type="match status" value="1"/>
</dbReference>
<dbReference type="AlphaFoldDB" id="A0AAD8EEW2"/>
<evidence type="ECO:0000313" key="2">
    <source>
        <dbReference type="EMBL" id="KAJ9587758.1"/>
    </source>
</evidence>
<dbReference type="InterPro" id="IPR013217">
    <property type="entry name" value="Methyltransf_12"/>
</dbReference>
<dbReference type="Gene3D" id="3.40.50.150">
    <property type="entry name" value="Vaccinia Virus protein VP39"/>
    <property type="match status" value="1"/>
</dbReference>
<accession>A0AAD8EEW2</accession>
<evidence type="ECO:0000313" key="3">
    <source>
        <dbReference type="Proteomes" id="UP001233999"/>
    </source>
</evidence>
<keyword evidence="3" id="KW-1185">Reference proteome</keyword>
<dbReference type="InterPro" id="IPR029063">
    <property type="entry name" value="SAM-dependent_MTases_sf"/>
</dbReference>
<protein>
    <recommendedName>
        <fullName evidence="1">Methyltransferase type 12 domain-containing protein</fullName>
    </recommendedName>
</protein>
<dbReference type="EMBL" id="JASPKZ010006064">
    <property type="protein sequence ID" value="KAJ9587758.1"/>
    <property type="molecule type" value="Genomic_DNA"/>
</dbReference>
<dbReference type="CDD" id="cd02440">
    <property type="entry name" value="AdoMet_MTases"/>
    <property type="match status" value="1"/>
</dbReference>
<dbReference type="Pfam" id="PF08242">
    <property type="entry name" value="Methyltransf_12"/>
    <property type="match status" value="1"/>
</dbReference>
<reference evidence="2" key="1">
    <citation type="journal article" date="2023" name="IScience">
        <title>Live-bearing cockroach genome reveals convergent evolutionary mechanisms linked to viviparity in insects and beyond.</title>
        <authorList>
            <person name="Fouks B."/>
            <person name="Harrison M.C."/>
            <person name="Mikhailova A.A."/>
            <person name="Marchal E."/>
            <person name="English S."/>
            <person name="Carruthers M."/>
            <person name="Jennings E.C."/>
            <person name="Chiamaka E.L."/>
            <person name="Frigard R.A."/>
            <person name="Pippel M."/>
            <person name="Attardo G.M."/>
            <person name="Benoit J.B."/>
            <person name="Bornberg-Bauer E."/>
            <person name="Tobe S.S."/>
        </authorList>
    </citation>
    <scope>NUCLEOTIDE SEQUENCE</scope>
    <source>
        <strain evidence="2">Stay&amp;Tobe</strain>
    </source>
</reference>
<organism evidence="2 3">
    <name type="scientific">Diploptera punctata</name>
    <name type="common">Pacific beetle cockroach</name>
    <dbReference type="NCBI Taxonomy" id="6984"/>
    <lineage>
        <taxon>Eukaryota</taxon>
        <taxon>Metazoa</taxon>
        <taxon>Ecdysozoa</taxon>
        <taxon>Arthropoda</taxon>
        <taxon>Hexapoda</taxon>
        <taxon>Insecta</taxon>
        <taxon>Pterygota</taxon>
        <taxon>Neoptera</taxon>
        <taxon>Polyneoptera</taxon>
        <taxon>Dictyoptera</taxon>
        <taxon>Blattodea</taxon>
        <taxon>Blaberoidea</taxon>
        <taxon>Blaberidae</taxon>
        <taxon>Diplopterinae</taxon>
        <taxon>Diploptera</taxon>
    </lineage>
</organism>
<dbReference type="PANTHER" id="PTHR43861">
    <property type="entry name" value="TRANS-ACONITATE 2-METHYLTRANSFERASE-RELATED"/>
    <property type="match status" value="1"/>
</dbReference>
<comment type="caution">
    <text evidence="2">The sequence shown here is derived from an EMBL/GenBank/DDBJ whole genome shotgun (WGS) entry which is preliminary data.</text>
</comment>
<dbReference type="Proteomes" id="UP001233999">
    <property type="component" value="Unassembled WGS sequence"/>
</dbReference>
<dbReference type="PANTHER" id="PTHR43861:SF1">
    <property type="entry name" value="TRANS-ACONITATE 2-METHYLTRANSFERASE"/>
    <property type="match status" value="1"/>
</dbReference>
<evidence type="ECO:0000259" key="1">
    <source>
        <dbReference type="Pfam" id="PF08242"/>
    </source>
</evidence>
<reference evidence="2" key="2">
    <citation type="submission" date="2023-05" db="EMBL/GenBank/DDBJ databases">
        <authorList>
            <person name="Fouks B."/>
        </authorList>
    </citation>
    <scope>NUCLEOTIDE SEQUENCE</scope>
    <source>
        <strain evidence="2">Stay&amp;Tobe</strain>
        <tissue evidence="2">Testes</tissue>
    </source>
</reference>
<gene>
    <name evidence="2" type="ORF">L9F63_018784</name>
</gene>